<gene>
    <name evidence="1" type="ORF">BO79DRAFT_239741</name>
</gene>
<sequence length="789" mass="89656">MEQGIKEAAQQCVDLFTRCLQNPPLMENEWAENRLADMNLWISGTGACARGRASLDSRLASRPEAHDVIVNLLRLLSTMIDESLKRSQTQDISRNYYNEEDLASPEHEGQGRSFSPWSDDSSSDGQLMDRHELRNPSGNLLHESMYDIESMMDQLSRVAVAIRRSGRRSRLQKADQMFNATDHQELEGHLIGMLLCQLHGRIQERDPSQLDEVQLRLIHCNLKRRNRFLYSQRHAIGLDAGYVRRTPVPKPAGSAQKETPQKDPRWESSDNSPMHANNTVITGTSASILSDGFQLPQSGHVLHPIDHAKSVTLSAVSTTALEVDYPRPPQLKDDARLFRCPCCCEALPAKMTDEIRWRKHIEDDLSPYSCVLASCDQPYVLFNTKDSWRQHMLKDHSSMTYWTCFACGDGCQFSNREAFVLHTESFHAATVSLAHIPVLAELSKKTIPSEIRHCPLCNWPENDEVEVEKDTLFNHIAKEIHSFSLRALPWADDNGQESVENIHNSSEKVYDWLSKNNIQTDPSIERPPCKERLWYDDYFQQNSYFACSSEVSSSNELDSDESRQNELDELRRVDEIESQGQKSEANANPALHSSPSNTQRDYIEQAVELETPMDSREIKLSEEHSDTKHTPSYALSDIVEDSEDDFSETAYFWGHSSNPKKAVPVYLDTKATANFMSLRLAQELEAPLQPITPKALISIPSDAANQTSLTAQFQTEVNWQFARRGTEYTTKFLVLDTDTYDPPRSVWDMFNVGGPVELEAEQGSLPRKPDKPRSLDTRLLSLLERKLGR</sequence>
<accession>A0ACD1I512</accession>
<keyword evidence="2" id="KW-1185">Reference proteome</keyword>
<protein>
    <submittedName>
        <fullName evidence="1">Uncharacterized protein</fullName>
    </submittedName>
</protein>
<dbReference type="Proteomes" id="UP000249748">
    <property type="component" value="Unassembled WGS sequence"/>
</dbReference>
<evidence type="ECO:0000313" key="2">
    <source>
        <dbReference type="Proteomes" id="UP000249748"/>
    </source>
</evidence>
<proteinExistence type="predicted"/>
<reference evidence="1" key="1">
    <citation type="submission" date="2018-02" db="EMBL/GenBank/DDBJ databases">
        <title>The genomes of Aspergillus section Nigri reveals drivers in fungal speciation.</title>
        <authorList>
            <consortium name="DOE Joint Genome Institute"/>
            <person name="Vesth T.C."/>
            <person name="Nybo J."/>
            <person name="Theobald S."/>
            <person name="Brandl J."/>
            <person name="Frisvad J.C."/>
            <person name="Nielsen K.F."/>
            <person name="Lyhne E.K."/>
            <person name="Kogle M.E."/>
            <person name="Kuo A."/>
            <person name="Riley R."/>
            <person name="Clum A."/>
            <person name="Nolan M."/>
            <person name="Lipzen A."/>
            <person name="Salamov A."/>
            <person name="Henrissat B."/>
            <person name="Wiebenga A."/>
            <person name="De vries R.P."/>
            <person name="Grigoriev I.V."/>
            <person name="Mortensen U.H."/>
            <person name="Andersen M.R."/>
            <person name="Baker S.E."/>
        </authorList>
    </citation>
    <scope>NUCLEOTIDE SEQUENCE</scope>
    <source>
        <strain evidence="1">CBS 115574</strain>
    </source>
</reference>
<dbReference type="EMBL" id="KZ824564">
    <property type="protein sequence ID" value="RAK85637.1"/>
    <property type="molecule type" value="Genomic_DNA"/>
</dbReference>
<evidence type="ECO:0000313" key="1">
    <source>
        <dbReference type="EMBL" id="RAK85637.1"/>
    </source>
</evidence>
<name>A0ACD1I512_9EURO</name>
<organism evidence="1 2">
    <name type="scientific">Aspergillus costaricaensis CBS 115574</name>
    <dbReference type="NCBI Taxonomy" id="1448317"/>
    <lineage>
        <taxon>Eukaryota</taxon>
        <taxon>Fungi</taxon>
        <taxon>Dikarya</taxon>
        <taxon>Ascomycota</taxon>
        <taxon>Pezizomycotina</taxon>
        <taxon>Eurotiomycetes</taxon>
        <taxon>Eurotiomycetidae</taxon>
        <taxon>Eurotiales</taxon>
        <taxon>Aspergillaceae</taxon>
        <taxon>Aspergillus</taxon>
        <taxon>Aspergillus subgen. Circumdati</taxon>
    </lineage>
</organism>